<feature type="transmembrane region" description="Helical" evidence="6">
    <location>
        <begin position="177"/>
        <end position="195"/>
    </location>
</feature>
<dbReference type="Pfam" id="PF01569">
    <property type="entry name" value="PAP2"/>
    <property type="match status" value="1"/>
</dbReference>
<name>A5DT60_LODEL</name>
<evidence type="ECO:0000256" key="4">
    <source>
        <dbReference type="ARBA" id="ARBA00022989"/>
    </source>
</evidence>
<dbReference type="STRING" id="379508.A5DT60"/>
<dbReference type="GO" id="GO:0016020">
    <property type="term" value="C:membrane"/>
    <property type="evidence" value="ECO:0007669"/>
    <property type="project" value="UniProtKB-SubCell"/>
</dbReference>
<dbReference type="VEuPathDB" id="FungiDB:LELG_00546"/>
<feature type="transmembrane region" description="Helical" evidence="6">
    <location>
        <begin position="238"/>
        <end position="257"/>
    </location>
</feature>
<evidence type="ECO:0000256" key="1">
    <source>
        <dbReference type="ARBA" id="ARBA00004141"/>
    </source>
</evidence>
<dbReference type="GO" id="GO:0006644">
    <property type="term" value="P:phospholipid metabolic process"/>
    <property type="evidence" value="ECO:0007669"/>
    <property type="project" value="InterPro"/>
</dbReference>
<dbReference type="SUPFAM" id="SSF48317">
    <property type="entry name" value="Acid phosphatase/Vanadium-dependent haloperoxidase"/>
    <property type="match status" value="1"/>
</dbReference>
<dbReference type="GeneID" id="5235578"/>
<dbReference type="InParanoid" id="A5DT60"/>
<feature type="transmembrane region" description="Helical" evidence="6">
    <location>
        <begin position="105"/>
        <end position="126"/>
    </location>
</feature>
<feature type="domain" description="Phosphatidic acid phosphatase type 2/haloperoxidase" evidence="7">
    <location>
        <begin position="109"/>
        <end position="253"/>
    </location>
</feature>
<comment type="subcellular location">
    <subcellularLocation>
        <location evidence="1">Membrane</location>
        <topology evidence="1">Multi-pass membrane protein</topology>
    </subcellularLocation>
</comment>
<gene>
    <name evidence="8" type="ORF">LELG_00546</name>
</gene>
<evidence type="ECO:0000313" key="9">
    <source>
        <dbReference type="Proteomes" id="UP000001996"/>
    </source>
</evidence>
<sequence>MVFLLTSEIKGYVQSRKFKNYIPDWIAACILFAYFFLIAEHAQPFNRQFSPSDLSIQHPYAVEERVSGMQCIALATLVPSFVITAVTVSKVYLRSKSKEDALHTLQVAILGLAIAISVTGTVTDILKNWIAQPRPDFLARCGIKPELNSDKLLDISSCSAPLGANVLLDGLRSTPSGHSSISFVAFAYLTLWILAQYRLISNCPKSVYKYILAALPLLLATYIALSRTQDYRHHFFDIIFGSLIGCIFAWLVFRLYWENLTSEECEMPRSRLEQAENDTILPL</sequence>
<evidence type="ECO:0000259" key="7">
    <source>
        <dbReference type="SMART" id="SM00014"/>
    </source>
</evidence>
<dbReference type="SMART" id="SM00014">
    <property type="entry name" value="acidPPc"/>
    <property type="match status" value="1"/>
</dbReference>
<dbReference type="CDD" id="cd03390">
    <property type="entry name" value="PAP2_containing_1_like"/>
    <property type="match status" value="1"/>
</dbReference>
<feature type="transmembrane region" description="Helical" evidence="6">
    <location>
        <begin position="207"/>
        <end position="226"/>
    </location>
</feature>
<feature type="transmembrane region" description="Helical" evidence="6">
    <location>
        <begin position="21"/>
        <end position="39"/>
    </location>
</feature>
<dbReference type="InterPro" id="IPR043216">
    <property type="entry name" value="PAP-like"/>
</dbReference>
<dbReference type="AlphaFoldDB" id="A5DT60"/>
<dbReference type="GO" id="GO:0008195">
    <property type="term" value="F:phosphatidate phosphatase activity"/>
    <property type="evidence" value="ECO:0007669"/>
    <property type="project" value="TreeGrafter"/>
</dbReference>
<dbReference type="Gene3D" id="1.20.144.10">
    <property type="entry name" value="Phosphatidic acid phosphatase type 2/haloperoxidase"/>
    <property type="match status" value="1"/>
</dbReference>
<evidence type="ECO:0000256" key="6">
    <source>
        <dbReference type="SAM" id="Phobius"/>
    </source>
</evidence>
<evidence type="ECO:0000256" key="3">
    <source>
        <dbReference type="ARBA" id="ARBA00022692"/>
    </source>
</evidence>
<keyword evidence="5 6" id="KW-0472">Membrane</keyword>
<dbReference type="OMA" id="CTPLIVI"/>
<evidence type="ECO:0000256" key="5">
    <source>
        <dbReference type="ARBA" id="ARBA00023136"/>
    </source>
</evidence>
<accession>A5DT60</accession>
<comment type="similarity">
    <text evidence="2">Belongs to the PA-phosphatase related phosphoesterase family.</text>
</comment>
<evidence type="ECO:0000256" key="2">
    <source>
        <dbReference type="ARBA" id="ARBA00008816"/>
    </source>
</evidence>
<dbReference type="KEGG" id="lel:PVL30_000531"/>
<proteinExistence type="inferred from homology"/>
<dbReference type="PANTHER" id="PTHR10165:SF35">
    <property type="entry name" value="RE23632P"/>
    <property type="match status" value="1"/>
</dbReference>
<protein>
    <recommendedName>
        <fullName evidence="7">Phosphatidic acid phosphatase type 2/haloperoxidase domain-containing protein</fullName>
    </recommendedName>
</protein>
<dbReference type="InterPro" id="IPR036938">
    <property type="entry name" value="PAP2/HPO_sf"/>
</dbReference>
<dbReference type="Proteomes" id="UP000001996">
    <property type="component" value="Unassembled WGS sequence"/>
</dbReference>
<dbReference type="GO" id="GO:0046839">
    <property type="term" value="P:phospholipid dephosphorylation"/>
    <property type="evidence" value="ECO:0007669"/>
    <property type="project" value="TreeGrafter"/>
</dbReference>
<feature type="transmembrane region" description="Helical" evidence="6">
    <location>
        <begin position="72"/>
        <end position="93"/>
    </location>
</feature>
<dbReference type="PANTHER" id="PTHR10165">
    <property type="entry name" value="LIPID PHOSPHATE PHOSPHATASE"/>
    <property type="match status" value="1"/>
</dbReference>
<keyword evidence="9" id="KW-1185">Reference proteome</keyword>
<keyword evidence="4 6" id="KW-1133">Transmembrane helix</keyword>
<evidence type="ECO:0000313" key="8">
    <source>
        <dbReference type="EMBL" id="EDK42368.1"/>
    </source>
</evidence>
<dbReference type="OrthoDB" id="10030083at2759"/>
<dbReference type="HOGENOM" id="CLU_021458_6_1_1"/>
<dbReference type="EMBL" id="CH981524">
    <property type="protein sequence ID" value="EDK42368.1"/>
    <property type="molecule type" value="Genomic_DNA"/>
</dbReference>
<reference evidence="8 9" key="1">
    <citation type="journal article" date="2009" name="Nature">
        <title>Evolution of pathogenicity and sexual reproduction in eight Candida genomes.</title>
        <authorList>
            <person name="Butler G."/>
            <person name="Rasmussen M.D."/>
            <person name="Lin M.F."/>
            <person name="Santos M.A."/>
            <person name="Sakthikumar S."/>
            <person name="Munro C.A."/>
            <person name="Rheinbay E."/>
            <person name="Grabherr M."/>
            <person name="Forche A."/>
            <person name="Reedy J.L."/>
            <person name="Agrafioti I."/>
            <person name="Arnaud M.B."/>
            <person name="Bates S."/>
            <person name="Brown A.J."/>
            <person name="Brunke S."/>
            <person name="Costanzo M.C."/>
            <person name="Fitzpatrick D.A."/>
            <person name="de Groot P.W."/>
            <person name="Harris D."/>
            <person name="Hoyer L.L."/>
            <person name="Hube B."/>
            <person name="Klis F.M."/>
            <person name="Kodira C."/>
            <person name="Lennard N."/>
            <person name="Logue M.E."/>
            <person name="Martin R."/>
            <person name="Neiman A.M."/>
            <person name="Nikolaou E."/>
            <person name="Quail M.A."/>
            <person name="Quinn J."/>
            <person name="Santos M.C."/>
            <person name="Schmitzberger F.F."/>
            <person name="Sherlock G."/>
            <person name="Shah P."/>
            <person name="Silverstein K.A."/>
            <person name="Skrzypek M.S."/>
            <person name="Soll D."/>
            <person name="Staggs R."/>
            <person name="Stansfield I."/>
            <person name="Stumpf M.P."/>
            <person name="Sudbery P.E."/>
            <person name="Srikantha T."/>
            <person name="Zeng Q."/>
            <person name="Berman J."/>
            <person name="Berriman M."/>
            <person name="Heitman J."/>
            <person name="Gow N.A."/>
            <person name="Lorenz M.C."/>
            <person name="Birren B.W."/>
            <person name="Kellis M."/>
            <person name="Cuomo C.A."/>
        </authorList>
    </citation>
    <scope>NUCLEOTIDE SEQUENCE [LARGE SCALE GENOMIC DNA]</scope>
    <source>
        <strain evidence="9">ATCC 11503 / BCRC 21390 / CBS 2605 / JCM 1781 / NBRC 1676 / NRRL YB-4239</strain>
    </source>
</reference>
<dbReference type="eggNOG" id="KOG3030">
    <property type="taxonomic scope" value="Eukaryota"/>
</dbReference>
<dbReference type="InterPro" id="IPR000326">
    <property type="entry name" value="PAP2/HPO"/>
</dbReference>
<organism evidence="8 9">
    <name type="scientific">Lodderomyces elongisporus (strain ATCC 11503 / CBS 2605 / JCM 1781 / NBRC 1676 / NRRL YB-4239)</name>
    <name type="common">Yeast</name>
    <name type="synonym">Saccharomyces elongisporus</name>
    <dbReference type="NCBI Taxonomy" id="379508"/>
    <lineage>
        <taxon>Eukaryota</taxon>
        <taxon>Fungi</taxon>
        <taxon>Dikarya</taxon>
        <taxon>Ascomycota</taxon>
        <taxon>Saccharomycotina</taxon>
        <taxon>Pichiomycetes</taxon>
        <taxon>Debaryomycetaceae</taxon>
        <taxon>Candida/Lodderomyces clade</taxon>
        <taxon>Lodderomyces</taxon>
    </lineage>
</organism>
<keyword evidence="3 6" id="KW-0812">Transmembrane</keyword>